<feature type="compositionally biased region" description="Polar residues" evidence="2">
    <location>
        <begin position="295"/>
        <end position="304"/>
    </location>
</feature>
<evidence type="ECO:0000256" key="2">
    <source>
        <dbReference type="SAM" id="MobiDB-lite"/>
    </source>
</evidence>
<evidence type="ECO:0000313" key="4">
    <source>
        <dbReference type="EMBL" id="CAE0728338.1"/>
    </source>
</evidence>
<dbReference type="PROSITE" id="PS50011">
    <property type="entry name" value="PROTEIN_KINASE_DOM"/>
    <property type="match status" value="1"/>
</dbReference>
<evidence type="ECO:0000259" key="3">
    <source>
        <dbReference type="PROSITE" id="PS50011"/>
    </source>
</evidence>
<dbReference type="Gene3D" id="1.10.510.10">
    <property type="entry name" value="Transferase(Phosphotransferase) domain 1"/>
    <property type="match status" value="2"/>
</dbReference>
<feature type="compositionally biased region" description="Polar residues" evidence="2">
    <location>
        <begin position="324"/>
        <end position="339"/>
    </location>
</feature>
<accession>A0A7S4AVI2</accession>
<feature type="region of interest" description="Disordered" evidence="2">
    <location>
        <begin position="170"/>
        <end position="222"/>
    </location>
</feature>
<dbReference type="GO" id="GO:0004672">
    <property type="term" value="F:protein kinase activity"/>
    <property type="evidence" value="ECO:0007669"/>
    <property type="project" value="InterPro"/>
</dbReference>
<feature type="domain" description="Protein kinase" evidence="3">
    <location>
        <begin position="41"/>
        <end position="461"/>
    </location>
</feature>
<feature type="compositionally biased region" description="Basic and acidic residues" evidence="2">
    <location>
        <begin position="340"/>
        <end position="350"/>
    </location>
</feature>
<feature type="region of interest" description="Disordered" evidence="2">
    <location>
        <begin position="712"/>
        <end position="758"/>
    </location>
</feature>
<proteinExistence type="predicted"/>
<dbReference type="EMBL" id="HBIX01031917">
    <property type="protein sequence ID" value="CAE0728338.1"/>
    <property type="molecule type" value="Transcribed_RNA"/>
</dbReference>
<sequence>MNGTVGTSAPSGSLRNANYGAPIAAPTSGNFPAIGSTLGPYFSVGRLGFGTFCSIHKCINLNYNHSDTKNKKSNRGNSKGKDKKKALRLVAAKVEIGEFKNSGVLGGEASILHFLDETLPPHSVPTYMGHCVSTDRDRYNKNVTSAIVMEYLTGQDMHKIREWSTRHQFRIQEQQQQEQEQNEEEHEAQFSPQPYSSDQKSNSNDDSRTNAASSLGGNIKGPIARPRRRIAVNDAVYLTAHVMLPLLRKMHSVGIIHRDVKPSNVVKRNDSTENLFCMVDFGLSKSIIVPRNSDLANPKQSWKGSTWMGASPSSSDSRFELLSPGQSTRDATNSSTCNNDDVRKDTNASKPCYRVERPTADFRGTSMYASVRVHQLREYSPRDDIWSLLYVFCDLASGGLPWMLYAANRDRAACKLLKERIHGLEAQSDGRLGNDTRRLLMGDEYHRALFKKRNGKVDPPMDHEEGALIEDDDDPDLPLPLALSEDENKVELLTKAFDHLKDLGYADIPDYDLIQKCLEGFNEKETDPNFDDNSTKEDRSSRIPRIDWNLLSKAFKNVDSKNSVAKNSGMDDDDEEDPLDSSIFAEAETSITKGNSGEEEGTPLYGEAADMARLPLELRFRIAQMEYNTSHNTTIEPHLAMYDWLAACLSLLHNPWNSKKYERGGHRSNDDGYRRELFLKLVNKCLDCASKFGGFRETKVIYYDDDDDENDCDDKNTAGVNKNGTKERPTKRRRRQLSNIHEPTTTSGEKSQSLDNKGSSGDLLLISRVLFELRMVKKADEKLSPPPPIRLSFGL</sequence>
<evidence type="ECO:0000256" key="1">
    <source>
        <dbReference type="ARBA" id="ARBA00023860"/>
    </source>
</evidence>
<feature type="compositionally biased region" description="Polar residues" evidence="2">
    <location>
        <begin position="737"/>
        <end position="758"/>
    </location>
</feature>
<gene>
    <name evidence="4" type="ORF">PAUS00366_LOCUS21122</name>
</gene>
<dbReference type="InterPro" id="IPR050235">
    <property type="entry name" value="CK1_Ser-Thr_kinase"/>
</dbReference>
<dbReference type="InterPro" id="IPR000719">
    <property type="entry name" value="Prot_kinase_dom"/>
</dbReference>
<dbReference type="PANTHER" id="PTHR11909">
    <property type="entry name" value="CASEIN KINASE-RELATED"/>
    <property type="match status" value="1"/>
</dbReference>
<reference evidence="4" key="1">
    <citation type="submission" date="2021-01" db="EMBL/GenBank/DDBJ databases">
        <authorList>
            <person name="Corre E."/>
            <person name="Pelletier E."/>
            <person name="Niang G."/>
            <person name="Scheremetjew M."/>
            <person name="Finn R."/>
            <person name="Kale V."/>
            <person name="Holt S."/>
            <person name="Cochrane G."/>
            <person name="Meng A."/>
            <person name="Brown T."/>
            <person name="Cohen L."/>
        </authorList>
    </citation>
    <scope>NUCLEOTIDE SEQUENCE</scope>
    <source>
        <strain evidence="4">10249 10 AB</strain>
    </source>
</reference>
<dbReference type="SUPFAM" id="SSF56112">
    <property type="entry name" value="Protein kinase-like (PK-like)"/>
    <property type="match status" value="1"/>
</dbReference>
<dbReference type="SMART" id="SM00220">
    <property type="entry name" value="S_TKc"/>
    <property type="match status" value="1"/>
</dbReference>
<protein>
    <recommendedName>
        <fullName evidence="1">Casein kinase I</fullName>
    </recommendedName>
</protein>
<dbReference type="AlphaFoldDB" id="A0A7S4AVI2"/>
<dbReference type="GO" id="GO:0005524">
    <property type="term" value="F:ATP binding"/>
    <property type="evidence" value="ECO:0007669"/>
    <property type="project" value="InterPro"/>
</dbReference>
<dbReference type="InterPro" id="IPR011009">
    <property type="entry name" value="Kinase-like_dom_sf"/>
</dbReference>
<feature type="region of interest" description="Disordered" evidence="2">
    <location>
        <begin position="295"/>
        <end position="350"/>
    </location>
</feature>
<name>A0A7S4AVI2_9STRA</name>
<organism evidence="4">
    <name type="scientific">Pseudo-nitzschia australis</name>
    <dbReference type="NCBI Taxonomy" id="44445"/>
    <lineage>
        <taxon>Eukaryota</taxon>
        <taxon>Sar</taxon>
        <taxon>Stramenopiles</taxon>
        <taxon>Ochrophyta</taxon>
        <taxon>Bacillariophyta</taxon>
        <taxon>Bacillariophyceae</taxon>
        <taxon>Bacillariophycidae</taxon>
        <taxon>Bacillariales</taxon>
        <taxon>Bacillariaceae</taxon>
        <taxon>Pseudo-nitzschia</taxon>
    </lineage>
</organism>